<dbReference type="InterPro" id="IPR051341">
    <property type="entry name" value="Zyg-11_UBL_adapter"/>
</dbReference>
<gene>
    <name evidence="1" type="ORF">MUK42_23805</name>
</gene>
<dbReference type="OrthoDB" id="550575at2759"/>
<dbReference type="InterPro" id="IPR001611">
    <property type="entry name" value="Leu-rich_rpt"/>
</dbReference>
<dbReference type="EMBL" id="CP097508">
    <property type="protein sequence ID" value="URE11490.1"/>
    <property type="molecule type" value="Genomic_DNA"/>
</dbReference>
<dbReference type="SUPFAM" id="SSF52047">
    <property type="entry name" value="RNI-like"/>
    <property type="match status" value="2"/>
</dbReference>
<evidence type="ECO:0000313" key="1">
    <source>
        <dbReference type="EMBL" id="URE11490.1"/>
    </source>
</evidence>
<keyword evidence="2" id="KW-1185">Reference proteome</keyword>
<dbReference type="InterPro" id="IPR032675">
    <property type="entry name" value="LRR_dom_sf"/>
</dbReference>
<dbReference type="InterPro" id="IPR006553">
    <property type="entry name" value="Leu-rich_rpt_Cys-con_subtyp"/>
</dbReference>
<evidence type="ECO:0000313" key="2">
    <source>
        <dbReference type="Proteomes" id="UP001055439"/>
    </source>
</evidence>
<dbReference type="PANTHER" id="PTHR12904">
    <property type="match status" value="1"/>
</dbReference>
<sequence>MDGDPELVGGLVGRCIDAATASAESVERWRRQRRTLDRLPSYLADALLRRIIQRRILLYPSWLEIFQNSAEEIDLKGESSVDVEWLAYLGAFHHLRRLNLANCRAVNNSAIWYLSGMSNLKELDLSRCSKITDAGIKHVLAIQNLEKLHVSETGLTSNGVVLLSSLQNLNLLDLGGISITDEALCSLQVLTNLEYLDLWGSKISNRGVAVLEMFPKLSFLNIAWTEVTELPYLPSIMCLNISNCTICSIFYGKGSTSARLLKLFGIGTTFVDADKVFSIMDTSHVTYLDVSSSSICNLHFLVKMDMIEHLDVSFCGINDDSVEYIAKAGKGLKFLNASNSKLTSQGIRVLAGNAINLETLYLSNTSVDDVALSYIALMPSLRIVDLSRTKIKGFAYESRDNLEKTFSLSLLQNLSHLESLNLEDTLVEDEALLPLVFLKQLRCLYLKSDLLSDVSLHILSPLSSLTYLGFRNAVLSNSGLLLFVPPKALHTLDLRGCWLLTENVFSSFCKLHPRIELRHELDGMVPIDENVSGGSTSSHRTYLTSEVRSEGSDGCFVDERIKYSMEELLGLQLSSLSTPALHGLNMLPKELKRSKMSNHISFLNNLRLLLCIKKQVHTEELLEVQFSPGSTLPLHDLNKLPKELKRKVEEALAGFGTKAAGPEVRPLRRLANGVGYHVSSIFMDGADLTAALPILLPQRPQTQVNSPSLINPTFAHLVRY</sequence>
<organism evidence="1 2">
    <name type="scientific">Musa troglodytarum</name>
    <name type="common">fe'i banana</name>
    <dbReference type="NCBI Taxonomy" id="320322"/>
    <lineage>
        <taxon>Eukaryota</taxon>
        <taxon>Viridiplantae</taxon>
        <taxon>Streptophyta</taxon>
        <taxon>Embryophyta</taxon>
        <taxon>Tracheophyta</taxon>
        <taxon>Spermatophyta</taxon>
        <taxon>Magnoliopsida</taxon>
        <taxon>Liliopsida</taxon>
        <taxon>Zingiberales</taxon>
        <taxon>Musaceae</taxon>
        <taxon>Musa</taxon>
    </lineage>
</organism>
<dbReference type="SMART" id="SM00367">
    <property type="entry name" value="LRR_CC"/>
    <property type="match status" value="5"/>
</dbReference>
<dbReference type="PANTHER" id="PTHR12904:SF23">
    <property type="entry name" value="PROTEIN ZER-1 HOMOLOG"/>
    <property type="match status" value="1"/>
</dbReference>
<proteinExistence type="predicted"/>
<name>A0A9E7GBS3_9LILI</name>
<reference evidence="1" key="1">
    <citation type="submission" date="2022-05" db="EMBL/GenBank/DDBJ databases">
        <title>The Musa troglodytarum L. genome provides insights into the mechanism of non-climacteric behaviour and enrichment of carotenoids.</title>
        <authorList>
            <person name="Wang J."/>
        </authorList>
    </citation>
    <scope>NUCLEOTIDE SEQUENCE</scope>
    <source>
        <tissue evidence="1">Leaf</tissue>
    </source>
</reference>
<dbReference type="Proteomes" id="UP001055439">
    <property type="component" value="Chromosome 6"/>
</dbReference>
<accession>A0A9E7GBS3</accession>
<dbReference type="Gene3D" id="3.80.10.10">
    <property type="entry name" value="Ribonuclease Inhibitor"/>
    <property type="match status" value="4"/>
</dbReference>
<protein>
    <submittedName>
        <fullName evidence="1">Leucine rich repeat family protein</fullName>
    </submittedName>
</protein>
<dbReference type="Pfam" id="PF13516">
    <property type="entry name" value="LRR_6"/>
    <property type="match status" value="2"/>
</dbReference>
<dbReference type="AlphaFoldDB" id="A0A9E7GBS3"/>